<dbReference type="Pfam" id="PF13518">
    <property type="entry name" value="HTH_28"/>
    <property type="match status" value="1"/>
</dbReference>
<organism evidence="3 4">
    <name type="scientific">Mesorhizobium amorphae CCNWGS0123</name>
    <dbReference type="NCBI Taxonomy" id="1082933"/>
    <lineage>
        <taxon>Bacteria</taxon>
        <taxon>Pseudomonadati</taxon>
        <taxon>Pseudomonadota</taxon>
        <taxon>Alphaproteobacteria</taxon>
        <taxon>Hyphomicrobiales</taxon>
        <taxon>Phyllobacteriaceae</taxon>
        <taxon>Mesorhizobium</taxon>
    </lineage>
</organism>
<feature type="domain" description="AAA+ ATPase" evidence="2">
    <location>
        <begin position="329"/>
        <end position="508"/>
    </location>
</feature>
<dbReference type="InterPro" id="IPR027417">
    <property type="entry name" value="P-loop_NTPase"/>
</dbReference>
<name>G6YKP0_9HYPH</name>
<dbReference type="SUPFAM" id="SSF52540">
    <property type="entry name" value="P-loop containing nucleoside triphosphate hydrolases"/>
    <property type="match status" value="1"/>
</dbReference>
<keyword evidence="4" id="KW-1185">Reference proteome</keyword>
<dbReference type="EMBL" id="AGSN01000239">
    <property type="protein sequence ID" value="EHH03496.1"/>
    <property type="molecule type" value="Genomic_DNA"/>
</dbReference>
<dbReference type="CDD" id="cd01029">
    <property type="entry name" value="TOPRIM_primases"/>
    <property type="match status" value="1"/>
</dbReference>
<dbReference type="InterPro" id="IPR006171">
    <property type="entry name" value="TOPRIM_dom"/>
</dbReference>
<dbReference type="eggNOG" id="COG0467">
    <property type="taxonomic scope" value="Bacteria"/>
</dbReference>
<dbReference type="STRING" id="1082933.A6B35_02420"/>
<dbReference type="Pfam" id="PF13481">
    <property type="entry name" value="AAA_25"/>
    <property type="match status" value="1"/>
</dbReference>
<dbReference type="InterPro" id="IPR055570">
    <property type="entry name" value="DUF7146"/>
</dbReference>
<dbReference type="InterPro" id="IPR055247">
    <property type="entry name" value="InsJ-like_HTH"/>
</dbReference>
<dbReference type="AlphaFoldDB" id="G6YKP0"/>
<evidence type="ECO:0000256" key="1">
    <source>
        <dbReference type="SAM" id="MobiDB-lite"/>
    </source>
</evidence>
<dbReference type="InterPro" id="IPR034154">
    <property type="entry name" value="TOPRIM_DnaG/twinkle"/>
</dbReference>
<dbReference type="Gene3D" id="3.40.1360.10">
    <property type="match status" value="1"/>
</dbReference>
<dbReference type="PATRIC" id="fig|1082933.3.peg.6371"/>
<dbReference type="eggNOG" id="COG0358">
    <property type="taxonomic scope" value="Bacteria"/>
</dbReference>
<gene>
    <name evidence="3" type="ORF">MEA186_32877</name>
</gene>
<dbReference type="Proteomes" id="UP000002949">
    <property type="component" value="Unassembled WGS sequence"/>
</dbReference>
<evidence type="ECO:0000259" key="2">
    <source>
        <dbReference type="SMART" id="SM00382"/>
    </source>
</evidence>
<dbReference type="InterPro" id="IPR009057">
    <property type="entry name" value="Homeodomain-like_sf"/>
</dbReference>
<dbReference type="Pfam" id="PF23639">
    <property type="entry name" value="DUF7146"/>
    <property type="match status" value="1"/>
</dbReference>
<accession>G6YKP0</accession>
<sequence length="616" mass="68007">MTTANEIITKLGGNERTGMCRCPAHHDQNPSLHVGNGRKGVVVRCHAGCSQENVIAALRQHGLWSKTSDRVRLRPPANTDTNQTERTARKLLNAAEKSTGRPNDYLQGRGIRRSPPTLKLVDRGIMSAITGTKLPAMIAPITNKDGQVVAAHVTYLTADAKKNAVGKNGNVRRMYGKVAGGLVVLQESDPEKPFIVGEGIETVLSAMQISGFPGGAALSAGSMEKLRLPRAREYIVAADNDEPGQKAAAIFAKQVRVKGSRVRIALPASQGLDWNDVLQGNDPEGCWQAALDIHNGWKSSGSILALEESKFMELEFPTRDLLLDPWLPLPGLAMIYAPRGEGKTWLAGAIAKAVAGGRGLLGWKCPGGAARVLYVEGELSGRSVQGRLKKFRPSPPGMLHILSRDTCLLRRQTMPNLGDDKGRQEMDRIIEQCRPDLVIIDTLSTMVRSGIENDAESWAPIQAWLLDHRWHGRTIIVLHHSGKSGQQRGTSKREDVMDTIIKLKKQPEACTETESVFDLTFEKSRDFYGKAAESMRLRFSTEGDRAKWLAEPMRDVQAEKVREMLKGGMKQKDIAREMNVSPGRVSQIVKEIRERGDERAISRRSRSDRVRERNRL</sequence>
<dbReference type="Gene3D" id="3.40.50.300">
    <property type="entry name" value="P-loop containing nucleotide triphosphate hydrolases"/>
    <property type="match status" value="1"/>
</dbReference>
<dbReference type="RefSeq" id="WP_006206364.1">
    <property type="nucleotide sequence ID" value="NZ_AGSN01000239.1"/>
</dbReference>
<evidence type="ECO:0000313" key="3">
    <source>
        <dbReference type="EMBL" id="EHH03496.1"/>
    </source>
</evidence>
<dbReference type="InterPro" id="IPR003593">
    <property type="entry name" value="AAA+_ATPase"/>
</dbReference>
<protein>
    <recommendedName>
        <fullName evidence="2">AAA+ ATPase domain-containing protein</fullName>
    </recommendedName>
</protein>
<dbReference type="SUPFAM" id="SSF46689">
    <property type="entry name" value="Homeodomain-like"/>
    <property type="match status" value="1"/>
</dbReference>
<dbReference type="SMART" id="SM00382">
    <property type="entry name" value="AAA"/>
    <property type="match status" value="1"/>
</dbReference>
<dbReference type="OrthoDB" id="34187at2"/>
<proteinExistence type="predicted"/>
<reference evidence="3 4" key="1">
    <citation type="journal article" date="2012" name="J. Bacteriol.">
        <title>Draft Genome Sequence of Plant Growth-Promoting Rhizobium Mesorhizobium amorphae, Isolated from Zinc-Lead Mine Tailings.</title>
        <authorList>
            <person name="Hao X."/>
            <person name="Lin Y."/>
            <person name="Johnstone L."/>
            <person name="Baltrus D.A."/>
            <person name="Miller S.J."/>
            <person name="Wei G."/>
            <person name="Rensing C."/>
        </authorList>
    </citation>
    <scope>NUCLEOTIDE SEQUENCE [LARGE SCALE GENOMIC DNA]</scope>
    <source>
        <strain evidence="3 4">CCNWGS0123</strain>
    </source>
</reference>
<evidence type="ECO:0000313" key="4">
    <source>
        <dbReference type="Proteomes" id="UP000002949"/>
    </source>
</evidence>
<feature type="region of interest" description="Disordered" evidence="1">
    <location>
        <begin position="594"/>
        <end position="616"/>
    </location>
</feature>
<dbReference type="Pfam" id="PF13362">
    <property type="entry name" value="Toprim_3"/>
    <property type="match status" value="1"/>
</dbReference>